<dbReference type="GO" id="GO:0030018">
    <property type="term" value="C:Z disc"/>
    <property type="evidence" value="ECO:0007669"/>
    <property type="project" value="InterPro"/>
</dbReference>
<evidence type="ECO:0000256" key="2">
    <source>
        <dbReference type="ARBA" id="ARBA00023203"/>
    </source>
</evidence>
<dbReference type="PROSITE" id="PS51216">
    <property type="entry name" value="NEBULIN"/>
    <property type="match status" value="6"/>
</dbReference>
<evidence type="ECO:0000313" key="3">
    <source>
        <dbReference type="Ensembl" id="ENSPNYP00000018217.1"/>
    </source>
</evidence>
<proteinExistence type="predicted"/>
<dbReference type="SMART" id="SM00227">
    <property type="entry name" value="NEBU"/>
    <property type="match status" value="8"/>
</dbReference>
<evidence type="ECO:0008006" key="4">
    <source>
        <dbReference type="Google" id="ProtNLM"/>
    </source>
</evidence>
<dbReference type="InterPro" id="IPR000900">
    <property type="entry name" value="Nebulin_repeat"/>
</dbReference>
<dbReference type="AlphaFoldDB" id="A0A3B4G5P7"/>
<dbReference type="PANTHER" id="PTHR11039">
    <property type="entry name" value="NEBULIN"/>
    <property type="match status" value="1"/>
</dbReference>
<dbReference type="GO" id="GO:0071691">
    <property type="term" value="P:cardiac muscle thin filament assembly"/>
    <property type="evidence" value="ECO:0007669"/>
    <property type="project" value="TreeGrafter"/>
</dbReference>
<keyword evidence="2" id="KW-0009">Actin-binding</keyword>
<dbReference type="PANTHER" id="PTHR11039:SF48">
    <property type="entry name" value="NEBULETTE"/>
    <property type="match status" value="1"/>
</dbReference>
<keyword evidence="1" id="KW-0677">Repeat</keyword>
<accession>A0A3B4G5P7</accession>
<evidence type="ECO:0000256" key="1">
    <source>
        <dbReference type="ARBA" id="ARBA00022737"/>
    </source>
</evidence>
<dbReference type="Ensembl" id="ENSPNYT00000018670.1">
    <property type="protein sequence ID" value="ENSPNYP00000018217.1"/>
    <property type="gene ID" value="ENSPNYG00000013738.1"/>
</dbReference>
<dbReference type="GO" id="GO:0051015">
    <property type="term" value="F:actin filament binding"/>
    <property type="evidence" value="ECO:0007669"/>
    <property type="project" value="InterPro"/>
</dbReference>
<organism evidence="3">
    <name type="scientific">Pundamilia nyererei</name>
    <dbReference type="NCBI Taxonomy" id="303518"/>
    <lineage>
        <taxon>Eukaryota</taxon>
        <taxon>Metazoa</taxon>
        <taxon>Chordata</taxon>
        <taxon>Craniata</taxon>
        <taxon>Vertebrata</taxon>
        <taxon>Euteleostomi</taxon>
        <taxon>Actinopterygii</taxon>
        <taxon>Neopterygii</taxon>
        <taxon>Teleostei</taxon>
        <taxon>Neoteleostei</taxon>
        <taxon>Acanthomorphata</taxon>
        <taxon>Ovalentaria</taxon>
        <taxon>Cichlomorphae</taxon>
        <taxon>Cichliformes</taxon>
        <taxon>Cichlidae</taxon>
        <taxon>African cichlids</taxon>
        <taxon>Pseudocrenilabrinae</taxon>
        <taxon>Haplochromini</taxon>
        <taxon>Pundamilia</taxon>
    </lineage>
</organism>
<dbReference type="InterPro" id="IPR055297">
    <property type="entry name" value="NEBU/NEBL"/>
</dbReference>
<dbReference type="STRING" id="303518.ENSPNYP00000018217"/>
<dbReference type="GeneTree" id="ENSGT00940000156390"/>
<protein>
    <recommendedName>
        <fullName evidence="4">Nebulette</fullName>
    </recommendedName>
</protein>
<name>A0A3B4G5P7_9CICH</name>
<dbReference type="Pfam" id="PF00880">
    <property type="entry name" value="Nebulin"/>
    <property type="match status" value="5"/>
</dbReference>
<reference evidence="3" key="1">
    <citation type="submission" date="2023-09" db="UniProtKB">
        <authorList>
            <consortium name="Ensembl"/>
        </authorList>
    </citation>
    <scope>IDENTIFICATION</scope>
</reference>
<sequence length="504" mass="58568">FCSPCFLEQVQAEREEGDVVQFVLSMSDMQSEVRFQLLFPRFLLRSWFLLVSELVQDWRSLGLRSFFFPLQCKYKENGIKSLSQNLYSHLPETAETQLARTVSELQSEKLYKEKYNREKGKSSYTNMKTLPEVEHAMEVNKKQSEVNIYLSGLDLEVTYKSNTKQPVYSDESLLARTDIQHAKEVSKLASQVKYKESFDRQLKGQKPQYNPLDCVSFKQTQAAAALASQVSEPWSHDQSHTVILYNSVCLCICDQVEYKKKYEQTKAHYHTALHTAEQLHHKENAVLHSQVKYREEYEKNKGRSLMEFGDTQTYKVSKEAQKMQSEKEYKKDLEQEVKGRGLSGVGLEETPELLRVRKANQILNQFQLWCSQKEYRKDLEREIVGKGMELSADVLEMQRAKRASQIQSQKKYKDEAQRLKGRYSLVSETPEMERVKANQRHVSSVRYREEVGCGTAVMDTPEMERVRRNQENISSVSTQTAASQSEQGSSQRVVRFVYTVMMWG</sequence>